<evidence type="ECO:0000256" key="4">
    <source>
        <dbReference type="ARBA" id="ARBA00023211"/>
    </source>
</evidence>
<dbReference type="InterPro" id="IPR000891">
    <property type="entry name" value="PYR_CT"/>
</dbReference>
<dbReference type="HAMAP" id="MF_01656">
    <property type="entry name" value="HOA"/>
    <property type="match status" value="1"/>
</dbReference>
<dbReference type="InterPro" id="IPR012425">
    <property type="entry name" value="DmpG_comm"/>
</dbReference>
<dbReference type="EC" id="4.1.3.39" evidence="6 7"/>
<evidence type="ECO:0000256" key="2">
    <source>
        <dbReference type="ARBA" id="ARBA00022723"/>
    </source>
</evidence>
<keyword evidence="5 6" id="KW-0456">Lyase</keyword>
<feature type="binding site" evidence="6">
    <location>
        <begin position="15"/>
        <end position="16"/>
    </location>
    <ligand>
        <name>substrate</name>
    </ligand>
</feature>
<feature type="binding site" evidence="6">
    <location>
        <position position="169"/>
    </location>
    <ligand>
        <name>substrate</name>
    </ligand>
</feature>
<comment type="similarity">
    <text evidence="1 6">Belongs to the 4-hydroxy-2-oxovalerate aldolase family.</text>
</comment>
<dbReference type="InterPro" id="IPR035685">
    <property type="entry name" value="DRE_TIM_HOA"/>
</dbReference>
<protein>
    <recommendedName>
        <fullName evidence="6 7">4-hydroxy-2-oxovalerate aldolase</fullName>
        <shortName evidence="6">HOA</shortName>
        <ecNumber evidence="6 7">4.1.3.39</ecNumber>
    </recommendedName>
    <alternativeName>
        <fullName evidence="6">4-hydroxy-2-keto-pentanoic acid aldolase</fullName>
    </alternativeName>
    <alternativeName>
        <fullName evidence="6">4-hydroxy-2-oxopentanoate aldolase</fullName>
    </alternativeName>
</protein>
<dbReference type="PANTHER" id="PTHR10277">
    <property type="entry name" value="HOMOCITRATE SYNTHASE-RELATED"/>
    <property type="match status" value="1"/>
</dbReference>
<feature type="binding site" evidence="6">
    <location>
        <position position="198"/>
    </location>
    <ligand>
        <name>Mn(2+)</name>
        <dbReference type="ChEBI" id="CHEBI:29035"/>
    </ligand>
</feature>
<keyword evidence="3 6" id="KW-0058">Aromatic hydrocarbons catabolism</keyword>
<dbReference type="Gene3D" id="3.20.20.70">
    <property type="entry name" value="Aldolase class I"/>
    <property type="match status" value="1"/>
</dbReference>
<organism evidence="9 10">
    <name type="scientific">Marinobacterium rhizophilum</name>
    <dbReference type="NCBI Taxonomy" id="420402"/>
    <lineage>
        <taxon>Bacteria</taxon>
        <taxon>Pseudomonadati</taxon>
        <taxon>Pseudomonadota</taxon>
        <taxon>Gammaproteobacteria</taxon>
        <taxon>Oceanospirillales</taxon>
        <taxon>Oceanospirillaceae</taxon>
        <taxon>Marinobacterium</taxon>
    </lineage>
</organism>
<proteinExistence type="inferred from homology"/>
<keyword evidence="10" id="KW-1185">Reference proteome</keyword>
<feature type="binding site" evidence="6">
    <location>
        <position position="196"/>
    </location>
    <ligand>
        <name>substrate</name>
    </ligand>
</feature>
<evidence type="ECO:0000313" key="10">
    <source>
        <dbReference type="Proteomes" id="UP001058461"/>
    </source>
</evidence>
<dbReference type="InterPro" id="IPR017629">
    <property type="entry name" value="4OH_2_O-val_aldolase"/>
</dbReference>
<evidence type="ECO:0000256" key="3">
    <source>
        <dbReference type="ARBA" id="ARBA00022797"/>
    </source>
</evidence>
<dbReference type="Pfam" id="PF00682">
    <property type="entry name" value="HMGL-like"/>
    <property type="match status" value="1"/>
</dbReference>
<evidence type="ECO:0000259" key="8">
    <source>
        <dbReference type="PROSITE" id="PS50991"/>
    </source>
</evidence>
<dbReference type="GO" id="GO:0008701">
    <property type="term" value="F:4-hydroxy-2-oxovalerate aldolase activity"/>
    <property type="evidence" value="ECO:0007669"/>
    <property type="project" value="UniProtKB-EC"/>
</dbReference>
<dbReference type="Pfam" id="PF07836">
    <property type="entry name" value="DmpG_comm"/>
    <property type="match status" value="1"/>
</dbReference>
<feature type="domain" description="Pyruvate carboxyltransferase" evidence="8">
    <location>
        <begin position="7"/>
        <end position="257"/>
    </location>
</feature>
<accession>A0ABY5HI22</accession>
<dbReference type="InterPro" id="IPR050073">
    <property type="entry name" value="2-IPM_HCS-like"/>
</dbReference>
<dbReference type="Proteomes" id="UP001058461">
    <property type="component" value="Chromosome"/>
</dbReference>
<evidence type="ECO:0000256" key="6">
    <source>
        <dbReference type="HAMAP-Rule" id="MF_01656"/>
    </source>
</evidence>
<keyword evidence="2 6" id="KW-0479">Metal-binding</keyword>
<dbReference type="SUPFAM" id="SSF89000">
    <property type="entry name" value="post-HMGL domain-like"/>
    <property type="match status" value="1"/>
</dbReference>
<feature type="site" description="Transition state stabilizer" evidence="6">
    <location>
        <position position="15"/>
    </location>
</feature>
<dbReference type="SUPFAM" id="SSF51569">
    <property type="entry name" value="Aldolase"/>
    <property type="match status" value="1"/>
</dbReference>
<dbReference type="CDD" id="cd07943">
    <property type="entry name" value="DRE_TIM_HOA"/>
    <property type="match status" value="1"/>
</dbReference>
<comment type="catalytic activity">
    <reaction evidence="6">
        <text>(S)-4-hydroxy-2-oxopentanoate = acetaldehyde + pyruvate</text>
        <dbReference type="Rhea" id="RHEA:22624"/>
        <dbReference type="ChEBI" id="CHEBI:15343"/>
        <dbReference type="ChEBI" id="CHEBI:15361"/>
        <dbReference type="ChEBI" id="CHEBI:73143"/>
        <dbReference type="EC" id="4.1.3.39"/>
    </reaction>
</comment>
<dbReference type="PANTHER" id="PTHR10277:SF9">
    <property type="entry name" value="2-ISOPROPYLMALATE SYNTHASE 1, CHLOROPLASTIC-RELATED"/>
    <property type="match status" value="1"/>
</dbReference>
<keyword evidence="4 6" id="KW-0464">Manganese</keyword>
<dbReference type="NCBIfam" id="TIGR03217">
    <property type="entry name" value="4OH_2_O_val_ald"/>
    <property type="match status" value="1"/>
</dbReference>
<dbReference type="PROSITE" id="PS50991">
    <property type="entry name" value="PYR_CT"/>
    <property type="match status" value="1"/>
</dbReference>
<gene>
    <name evidence="9" type="primary">dmpG</name>
    <name evidence="9" type="ORF">KDW95_22755</name>
</gene>
<evidence type="ECO:0000256" key="5">
    <source>
        <dbReference type="ARBA" id="ARBA00023239"/>
    </source>
</evidence>
<evidence type="ECO:0000313" key="9">
    <source>
        <dbReference type="EMBL" id="UTW12015.1"/>
    </source>
</evidence>
<evidence type="ECO:0000256" key="1">
    <source>
        <dbReference type="ARBA" id="ARBA00008944"/>
    </source>
</evidence>
<feature type="binding site" evidence="6">
    <location>
        <position position="16"/>
    </location>
    <ligand>
        <name>Mn(2+)</name>
        <dbReference type="ChEBI" id="CHEBI:29035"/>
    </ligand>
</feature>
<reference evidence="9" key="1">
    <citation type="submission" date="2021-04" db="EMBL/GenBank/DDBJ databases">
        <title>Oceanospirillales bacteria with DddD are important DMSP degraders in coastal seawater.</title>
        <authorList>
            <person name="Liu J."/>
        </authorList>
    </citation>
    <scope>NUCLEOTIDE SEQUENCE</scope>
    <source>
        <strain evidence="9">D13-1</strain>
    </source>
</reference>
<name>A0ABY5HI22_9GAMM</name>
<feature type="binding site" evidence="6">
    <location>
        <position position="287"/>
    </location>
    <ligand>
        <name>substrate</name>
    </ligand>
</feature>
<evidence type="ECO:0000256" key="7">
    <source>
        <dbReference type="NCBIfam" id="TIGR03217"/>
    </source>
</evidence>
<dbReference type="RefSeq" id="WP_255854062.1">
    <property type="nucleotide sequence ID" value="NZ_CP073347.1"/>
</dbReference>
<dbReference type="NCBIfam" id="NF006049">
    <property type="entry name" value="PRK08195.1"/>
    <property type="match status" value="1"/>
</dbReference>
<dbReference type="InterPro" id="IPR013785">
    <property type="entry name" value="Aldolase_TIM"/>
</dbReference>
<feature type="binding site" evidence="6">
    <location>
        <position position="196"/>
    </location>
    <ligand>
        <name>Mn(2+)</name>
        <dbReference type="ChEBI" id="CHEBI:29035"/>
    </ligand>
</feature>
<feature type="active site" description="Proton acceptor" evidence="6">
    <location>
        <position position="19"/>
    </location>
</feature>
<dbReference type="Gene3D" id="1.10.8.60">
    <property type="match status" value="1"/>
</dbReference>
<sequence>MSTRKPVKIIDTTLRDGSHAVHHQFSAEDITRICKGLEAGGVYAAEVSHGAGIGGSTLQFGRARLSDRDMLTTAAAALKNTKLAVLLVPGLGTMEDLKVAKECGVEIVRIAVHCTEIDVAIQHVKLAKEIGLEVCAFFMMTHMISADELLGYMKEAESYGVDYIYMADSAGAMVPEDIAVRVKLLKKELNVPIGLHCHNNLGLAIGNSVVGYEAGLDFIDATLQGLGPGSGNTPTEPLVAVLNKMKVDSGCNLYALMDTGDKYVKPLIQHTIQVTNQSLILGYAGIYSSFYQKALDIAEEYDLDPRDIFVRLGDLKVIGGQEDMILDIAYKMAQERKAAS</sequence>
<dbReference type="EMBL" id="CP073347">
    <property type="protein sequence ID" value="UTW12015.1"/>
    <property type="molecule type" value="Genomic_DNA"/>
</dbReference>